<name>A0A1P8UZ39_9RHOB</name>
<accession>A0A1P8UZ39</accession>
<protein>
    <submittedName>
        <fullName evidence="1">Uncharacterized protein</fullName>
    </submittedName>
</protein>
<dbReference type="KEGG" id="paby:Ga0080574_TMP4330"/>
<proteinExistence type="predicted"/>
<evidence type="ECO:0000313" key="2">
    <source>
        <dbReference type="Proteomes" id="UP000187059"/>
    </source>
</evidence>
<keyword evidence="2" id="KW-1185">Reference proteome</keyword>
<gene>
    <name evidence="1" type="ORF">Ga0080574_TMP4330</name>
</gene>
<organism evidence="1 2">
    <name type="scientific">Salipiger abyssi</name>
    <dbReference type="NCBI Taxonomy" id="1250539"/>
    <lineage>
        <taxon>Bacteria</taxon>
        <taxon>Pseudomonadati</taxon>
        <taxon>Pseudomonadota</taxon>
        <taxon>Alphaproteobacteria</taxon>
        <taxon>Rhodobacterales</taxon>
        <taxon>Roseobacteraceae</taxon>
        <taxon>Salipiger</taxon>
    </lineage>
</organism>
<sequence>MQGQRYPKQPSDTPAAVMRYLDVRSVCPRRASLYLVVCRPARTNWRKIRLRVNGFFGGDPVYFVLTYQVHTRAMAYPRFIHMTPACAASHGPKGKPPVSAQVIHSCS</sequence>
<reference evidence="1 2" key="1">
    <citation type="submission" date="2016-04" db="EMBL/GenBank/DDBJ databases">
        <title>Deep-sea bacteria in the southern Pacific.</title>
        <authorList>
            <person name="Tang K."/>
        </authorList>
    </citation>
    <scope>NUCLEOTIDE SEQUENCE [LARGE SCALE GENOMIC DNA]</scope>
    <source>
        <strain evidence="1 2">JLT2014</strain>
    </source>
</reference>
<dbReference type="EMBL" id="CP015093">
    <property type="protein sequence ID" value="APZ54664.1"/>
    <property type="molecule type" value="Genomic_DNA"/>
</dbReference>
<dbReference type="Proteomes" id="UP000187059">
    <property type="component" value="Chromosome"/>
</dbReference>
<dbReference type="AlphaFoldDB" id="A0A1P8UZ39"/>
<evidence type="ECO:0000313" key="1">
    <source>
        <dbReference type="EMBL" id="APZ54664.1"/>
    </source>
</evidence>